<evidence type="ECO:0000256" key="1">
    <source>
        <dbReference type="ARBA" id="ARBA00004374"/>
    </source>
</evidence>
<feature type="domain" description="Bacterial surface antigen (D15)" evidence="6">
    <location>
        <begin position="174"/>
        <end position="488"/>
    </location>
</feature>
<evidence type="ECO:0000256" key="5">
    <source>
        <dbReference type="ARBA" id="ARBA00023136"/>
    </source>
</evidence>
<comment type="similarity">
    <text evidence="2">Belongs to the SAM50/omp85 family.</text>
</comment>
<keyword evidence="8" id="KW-1185">Reference proteome</keyword>
<name>A0A1L0DIT2_9ASCO</name>
<dbReference type="AlphaFoldDB" id="A0A1L0DIT2"/>
<protein>
    <submittedName>
        <fullName evidence="7">CIC11C00000000481</fullName>
    </submittedName>
</protein>
<evidence type="ECO:0000256" key="2">
    <source>
        <dbReference type="ARBA" id="ARBA00010913"/>
    </source>
</evidence>
<dbReference type="InterPro" id="IPR039910">
    <property type="entry name" value="D15-like"/>
</dbReference>
<evidence type="ECO:0000313" key="7">
    <source>
        <dbReference type="EMBL" id="SGZ56460.1"/>
    </source>
</evidence>
<comment type="subcellular location">
    <subcellularLocation>
        <location evidence="1">Mitochondrion outer membrane</location>
        <topology evidence="1">Multi-pass membrane protein</topology>
    </subcellularLocation>
</comment>
<proteinExistence type="inferred from homology"/>
<evidence type="ECO:0000256" key="3">
    <source>
        <dbReference type="ARBA" id="ARBA00022452"/>
    </source>
</evidence>
<dbReference type="PANTHER" id="PTHR12815">
    <property type="entry name" value="SORTING AND ASSEMBLY MACHINERY SAMM50 PROTEIN FAMILY MEMBER"/>
    <property type="match status" value="1"/>
</dbReference>
<organism evidence="7 8">
    <name type="scientific">Sungouiella intermedia</name>
    <dbReference type="NCBI Taxonomy" id="45354"/>
    <lineage>
        <taxon>Eukaryota</taxon>
        <taxon>Fungi</taxon>
        <taxon>Dikarya</taxon>
        <taxon>Ascomycota</taxon>
        <taxon>Saccharomycotina</taxon>
        <taxon>Pichiomycetes</taxon>
        <taxon>Metschnikowiaceae</taxon>
        <taxon>Sungouiella</taxon>
    </lineage>
</organism>
<evidence type="ECO:0000313" key="8">
    <source>
        <dbReference type="Proteomes" id="UP000182334"/>
    </source>
</evidence>
<dbReference type="STRING" id="45354.A0A1L0DIT2"/>
<gene>
    <name evidence="7" type="ORF">SAMEA4029010_CIC11G00000000481</name>
</gene>
<reference evidence="7 8" key="1">
    <citation type="submission" date="2016-10" db="EMBL/GenBank/DDBJ databases">
        <authorList>
            <person name="de Groot N.N."/>
        </authorList>
    </citation>
    <scope>NUCLEOTIDE SEQUENCE [LARGE SCALE GENOMIC DNA]</scope>
    <source>
        <strain evidence="7 8">CBS 141442</strain>
    </source>
</reference>
<dbReference type="GO" id="GO:0045040">
    <property type="term" value="P:protein insertion into mitochondrial outer membrane"/>
    <property type="evidence" value="ECO:0007669"/>
    <property type="project" value="TreeGrafter"/>
</dbReference>
<dbReference type="Gene3D" id="2.40.160.50">
    <property type="entry name" value="membrane protein fhac: a member of the omp85/tpsb transporter family"/>
    <property type="match status" value="1"/>
</dbReference>
<keyword evidence="4" id="KW-0812">Transmembrane</keyword>
<dbReference type="EMBL" id="LT635760">
    <property type="protein sequence ID" value="SGZ56460.1"/>
    <property type="molecule type" value="Genomic_DNA"/>
</dbReference>
<keyword evidence="5" id="KW-0472">Membrane</keyword>
<dbReference type="PANTHER" id="PTHR12815:SF18">
    <property type="entry name" value="SORTING AND ASSEMBLY MACHINERY COMPONENT 50 HOMOLOG"/>
    <property type="match status" value="1"/>
</dbReference>
<evidence type="ECO:0000256" key="4">
    <source>
        <dbReference type="ARBA" id="ARBA00022692"/>
    </source>
</evidence>
<accession>A0A1L0DIT2</accession>
<dbReference type="InterPro" id="IPR000184">
    <property type="entry name" value="Bac_surfAg_D15"/>
</dbReference>
<evidence type="ECO:0000259" key="6">
    <source>
        <dbReference type="Pfam" id="PF01103"/>
    </source>
</evidence>
<keyword evidence="3" id="KW-1134">Transmembrane beta strand</keyword>
<dbReference type="GO" id="GO:0005741">
    <property type="term" value="C:mitochondrial outer membrane"/>
    <property type="evidence" value="ECO:0007669"/>
    <property type="project" value="UniProtKB-SubCell"/>
</dbReference>
<dbReference type="OrthoDB" id="1724197at2759"/>
<dbReference type="Proteomes" id="UP000182334">
    <property type="component" value="Chromosome V"/>
</dbReference>
<sequence length="489" mass="54772">MSLEHEELLMDKISAHADDESKLTPEEKNLKKLMDSKQKVMVDQSRSFMETLFGDNSTLPVKIKNVQVTNAENFRDSFLLHQLQPLLSKDLYTLADFFSNLDVVHRSLVKHDILENCVISLHQLPKNMWTNSSPATVDMVPVFNILPQKRFYAKTGTNIGNGEGDGYIQFQLKNLFGGAESLVFDAVTGTKTPSSYLLNYSQPVFDDANYLLDTQVYVNTRKIDWIQSSVTTRGFTTKVSTRYDSNLNYSAAFETSWRSLQNHNSKSMEVMSHLKDTFKSSLIFNMIYDTRDNHVLPTVGNFFKFGFEQSGLFSFNNIKFSKLIWESQSALKLNSNHSLVFSNKAGLLFGTGSSGSNILDRFHIGGPNDVRSFRVSGLGPVDNGSALGGNYFLNGGVSLVSQIPWAPKDTNFKFHNFFNFGKILPALGQPSFKSLVSELTGTYSSSIGTGILYNHPMARFELNFVLPITAHANEYVRKGIQYGVGVSFL</sequence>
<dbReference type="Pfam" id="PF01103">
    <property type="entry name" value="Omp85"/>
    <property type="match status" value="1"/>
</dbReference>